<reference evidence="1 2" key="1">
    <citation type="submission" date="2019-12" db="EMBL/GenBank/DDBJ databases">
        <authorList>
            <person name="Reyes-Prieto M."/>
        </authorList>
    </citation>
    <scope>NUCLEOTIDE SEQUENCE [LARGE SCALE GENOMIC DNA]</scope>
    <source>
        <strain evidence="1">HF14-78462</strain>
    </source>
</reference>
<proteinExistence type="predicted"/>
<dbReference type="InterPro" id="IPR008861">
    <property type="entry name" value="GpX-like"/>
</dbReference>
<sequence>MKVTSLQGDPVDLVVWRERGTVDGLVEAVLDTNRGLAARGVVLPIGTTVTLPDAPASPVRKPTVKLWD</sequence>
<dbReference type="EMBL" id="CACSAS010000030">
    <property type="protein sequence ID" value="CAA0129359.1"/>
    <property type="molecule type" value="Genomic_DNA"/>
</dbReference>
<accession>A0A5S9R6G5</accession>
<name>A0A5S9R6G5_9HYPH</name>
<protein>
    <recommendedName>
        <fullName evidence="3">Phage tail protein X</fullName>
    </recommendedName>
</protein>
<dbReference type="Proteomes" id="UP000433050">
    <property type="component" value="Unassembled WGS sequence"/>
</dbReference>
<gene>
    <name evidence="1" type="ORF">STARVERO_04496</name>
</gene>
<evidence type="ECO:0008006" key="3">
    <source>
        <dbReference type="Google" id="ProtNLM"/>
    </source>
</evidence>
<dbReference type="Pfam" id="PF05489">
    <property type="entry name" value="Phage_tail_X"/>
    <property type="match status" value="1"/>
</dbReference>
<dbReference type="RefSeq" id="WP_159602316.1">
    <property type="nucleotide sequence ID" value="NZ_CACSAS010000030.1"/>
</dbReference>
<dbReference type="AlphaFoldDB" id="A0A5S9R6G5"/>
<evidence type="ECO:0000313" key="2">
    <source>
        <dbReference type="Proteomes" id="UP000433050"/>
    </source>
</evidence>
<organism evidence="1 2">
    <name type="scientific">Starkeya nomas</name>
    <dbReference type="NCBI Taxonomy" id="2666134"/>
    <lineage>
        <taxon>Bacteria</taxon>
        <taxon>Pseudomonadati</taxon>
        <taxon>Pseudomonadota</taxon>
        <taxon>Alphaproteobacteria</taxon>
        <taxon>Hyphomicrobiales</taxon>
        <taxon>Xanthobacteraceae</taxon>
        <taxon>Starkeya</taxon>
    </lineage>
</organism>
<keyword evidence="2" id="KW-1185">Reference proteome</keyword>
<evidence type="ECO:0000313" key="1">
    <source>
        <dbReference type="EMBL" id="CAA0129359.1"/>
    </source>
</evidence>